<accession>A0ACB9E296</accession>
<proteinExistence type="predicted"/>
<dbReference type="Proteomes" id="UP001055811">
    <property type="component" value="Linkage Group LG04"/>
</dbReference>
<comment type="caution">
    <text evidence="1">The sequence shown here is derived from an EMBL/GenBank/DDBJ whole genome shotgun (WGS) entry which is preliminary data.</text>
</comment>
<sequence length="73" mass="8360">MRRSLEARGNLTPHFLSKLLSYVLFLSLQTNMVEESDRKIRLFSLSCFSKIEKLEMPALSIALIDLPAHLVNL</sequence>
<dbReference type="EMBL" id="CM042012">
    <property type="protein sequence ID" value="KAI3752773.1"/>
    <property type="molecule type" value="Genomic_DNA"/>
</dbReference>
<evidence type="ECO:0000313" key="2">
    <source>
        <dbReference type="Proteomes" id="UP001055811"/>
    </source>
</evidence>
<reference evidence="1 2" key="2">
    <citation type="journal article" date="2022" name="Mol. Ecol. Resour.">
        <title>The genomes of chicory, endive, great burdock and yacon provide insights into Asteraceae paleo-polyploidization history and plant inulin production.</title>
        <authorList>
            <person name="Fan W."/>
            <person name="Wang S."/>
            <person name="Wang H."/>
            <person name="Wang A."/>
            <person name="Jiang F."/>
            <person name="Liu H."/>
            <person name="Zhao H."/>
            <person name="Xu D."/>
            <person name="Zhang Y."/>
        </authorList>
    </citation>
    <scope>NUCLEOTIDE SEQUENCE [LARGE SCALE GENOMIC DNA]</scope>
    <source>
        <strain evidence="2">cv. Punajuju</strain>
        <tissue evidence="1">Leaves</tissue>
    </source>
</reference>
<organism evidence="1 2">
    <name type="scientific">Cichorium intybus</name>
    <name type="common">Chicory</name>
    <dbReference type="NCBI Taxonomy" id="13427"/>
    <lineage>
        <taxon>Eukaryota</taxon>
        <taxon>Viridiplantae</taxon>
        <taxon>Streptophyta</taxon>
        <taxon>Embryophyta</taxon>
        <taxon>Tracheophyta</taxon>
        <taxon>Spermatophyta</taxon>
        <taxon>Magnoliopsida</taxon>
        <taxon>eudicotyledons</taxon>
        <taxon>Gunneridae</taxon>
        <taxon>Pentapetalae</taxon>
        <taxon>asterids</taxon>
        <taxon>campanulids</taxon>
        <taxon>Asterales</taxon>
        <taxon>Asteraceae</taxon>
        <taxon>Cichorioideae</taxon>
        <taxon>Cichorieae</taxon>
        <taxon>Cichoriinae</taxon>
        <taxon>Cichorium</taxon>
    </lineage>
</organism>
<reference evidence="2" key="1">
    <citation type="journal article" date="2022" name="Mol. Ecol. Resour.">
        <title>The genomes of chicory, endive, great burdock and yacon provide insights into Asteraceae palaeo-polyploidization history and plant inulin production.</title>
        <authorList>
            <person name="Fan W."/>
            <person name="Wang S."/>
            <person name="Wang H."/>
            <person name="Wang A."/>
            <person name="Jiang F."/>
            <person name="Liu H."/>
            <person name="Zhao H."/>
            <person name="Xu D."/>
            <person name="Zhang Y."/>
        </authorList>
    </citation>
    <scope>NUCLEOTIDE SEQUENCE [LARGE SCALE GENOMIC DNA]</scope>
    <source>
        <strain evidence="2">cv. Punajuju</strain>
    </source>
</reference>
<keyword evidence="2" id="KW-1185">Reference proteome</keyword>
<protein>
    <submittedName>
        <fullName evidence="1">Uncharacterized protein</fullName>
    </submittedName>
</protein>
<evidence type="ECO:0000313" key="1">
    <source>
        <dbReference type="EMBL" id="KAI3752773.1"/>
    </source>
</evidence>
<gene>
    <name evidence="1" type="ORF">L2E82_24810</name>
</gene>
<name>A0ACB9E296_CICIN</name>